<gene>
    <name evidence="2" type="ORF">AAFH49_17965</name>
</gene>
<evidence type="ECO:0000313" key="3">
    <source>
        <dbReference type="Proteomes" id="UP001479606"/>
    </source>
</evidence>
<feature type="chain" id="PRO_5046946219" description="Beta-lactamase-inhibitor-like PepSY-like domain-containing protein" evidence="1">
    <location>
        <begin position="21"/>
        <end position="188"/>
    </location>
</feature>
<reference evidence="2 3" key="1">
    <citation type="journal article" date="2018" name="Arch. Microbiol.">
        <title>Hymenobacter segetis sp. nov., isolated from soil.</title>
        <authorList>
            <person name="Ten L.N."/>
            <person name="Lim S.J."/>
            <person name="Kim B.O."/>
            <person name="Kang I.K."/>
            <person name="Jung H.Y."/>
        </authorList>
    </citation>
    <scope>NUCLEOTIDE SEQUENCE [LARGE SCALE GENOMIC DNA]</scope>
    <source>
        <strain evidence="2 3">S7-3-11</strain>
    </source>
</reference>
<accession>A0ABU9LZA9</accession>
<keyword evidence="1" id="KW-0732">Signal</keyword>
<sequence>MKTTLIAVLLSGASLSAAWAQEPTEAETVTIHHVKKGEEPQKVMSALEKDFPGSIVKDVSTIPGTLYGQEWSVSEEKPATGQADVTYYQVNASSKGMAYTAVYDKSGNLISSRKVLKNTPLPIDAAKNVATQFPGWLIVGDQEKLTMHNQHDKVAYRVLIKKGHEEKKVFLDGTGQITRVVKKTRIRV</sequence>
<evidence type="ECO:0000256" key="1">
    <source>
        <dbReference type="SAM" id="SignalP"/>
    </source>
</evidence>
<comment type="caution">
    <text evidence="2">The sequence shown here is derived from an EMBL/GenBank/DDBJ whole genome shotgun (WGS) entry which is preliminary data.</text>
</comment>
<evidence type="ECO:0000313" key="2">
    <source>
        <dbReference type="EMBL" id="MEL5996107.1"/>
    </source>
</evidence>
<feature type="signal peptide" evidence="1">
    <location>
        <begin position="1"/>
        <end position="20"/>
    </location>
</feature>
<evidence type="ECO:0008006" key="4">
    <source>
        <dbReference type="Google" id="ProtNLM"/>
    </source>
</evidence>
<keyword evidence="3" id="KW-1185">Reference proteome</keyword>
<dbReference type="Proteomes" id="UP001479606">
    <property type="component" value="Unassembled WGS sequence"/>
</dbReference>
<dbReference type="EMBL" id="JBCEVZ010000057">
    <property type="protein sequence ID" value="MEL5996107.1"/>
    <property type="molecule type" value="Genomic_DNA"/>
</dbReference>
<proteinExistence type="predicted"/>
<organism evidence="2 3">
    <name type="scientific">Hymenobacter segetis</name>
    <dbReference type="NCBI Taxonomy" id="2025509"/>
    <lineage>
        <taxon>Bacteria</taxon>
        <taxon>Pseudomonadati</taxon>
        <taxon>Bacteroidota</taxon>
        <taxon>Cytophagia</taxon>
        <taxon>Cytophagales</taxon>
        <taxon>Hymenobacteraceae</taxon>
        <taxon>Hymenobacter</taxon>
    </lineage>
</organism>
<dbReference type="Gene3D" id="3.10.450.360">
    <property type="match status" value="1"/>
</dbReference>
<name>A0ABU9LZA9_9BACT</name>
<protein>
    <recommendedName>
        <fullName evidence="4">Beta-lactamase-inhibitor-like PepSY-like domain-containing protein</fullName>
    </recommendedName>
</protein>
<dbReference type="RefSeq" id="WP_342300341.1">
    <property type="nucleotide sequence ID" value="NZ_JBCEVZ010000057.1"/>
</dbReference>